<keyword evidence="2" id="KW-1185">Reference proteome</keyword>
<evidence type="ECO:0000313" key="2">
    <source>
        <dbReference type="Proteomes" id="UP000499080"/>
    </source>
</evidence>
<organism evidence="1 2">
    <name type="scientific">Araneus ventricosus</name>
    <name type="common">Orbweaver spider</name>
    <name type="synonym">Epeira ventricosa</name>
    <dbReference type="NCBI Taxonomy" id="182803"/>
    <lineage>
        <taxon>Eukaryota</taxon>
        <taxon>Metazoa</taxon>
        <taxon>Ecdysozoa</taxon>
        <taxon>Arthropoda</taxon>
        <taxon>Chelicerata</taxon>
        <taxon>Arachnida</taxon>
        <taxon>Araneae</taxon>
        <taxon>Araneomorphae</taxon>
        <taxon>Entelegynae</taxon>
        <taxon>Araneoidea</taxon>
        <taxon>Araneidae</taxon>
        <taxon>Araneus</taxon>
    </lineage>
</organism>
<protein>
    <submittedName>
        <fullName evidence="1">Uncharacterized protein</fullName>
    </submittedName>
</protein>
<dbReference type="Proteomes" id="UP000499080">
    <property type="component" value="Unassembled WGS sequence"/>
</dbReference>
<evidence type="ECO:0000313" key="1">
    <source>
        <dbReference type="EMBL" id="GBM66601.1"/>
    </source>
</evidence>
<feature type="non-terminal residue" evidence="1">
    <location>
        <position position="1"/>
    </location>
</feature>
<proteinExistence type="predicted"/>
<accession>A0A4Y2HMG7</accession>
<name>A0A4Y2HMG7_ARAVE</name>
<gene>
    <name evidence="1" type="ORF">AVEN_89202_1</name>
</gene>
<dbReference type="AlphaFoldDB" id="A0A4Y2HMG7"/>
<sequence length="55" mass="6397">ITPPVLKMRCRIDSTTSPSYRPFLYPVITSMDDLILAHKFKNDKIRYTGRARAKL</sequence>
<comment type="caution">
    <text evidence="1">The sequence shown here is derived from an EMBL/GenBank/DDBJ whole genome shotgun (WGS) entry which is preliminary data.</text>
</comment>
<reference evidence="1 2" key="1">
    <citation type="journal article" date="2019" name="Sci. Rep.">
        <title>Orb-weaving spider Araneus ventricosus genome elucidates the spidroin gene catalogue.</title>
        <authorList>
            <person name="Kono N."/>
            <person name="Nakamura H."/>
            <person name="Ohtoshi R."/>
            <person name="Moran D.A.P."/>
            <person name="Shinohara A."/>
            <person name="Yoshida Y."/>
            <person name="Fujiwara M."/>
            <person name="Mori M."/>
            <person name="Tomita M."/>
            <person name="Arakawa K."/>
        </authorList>
    </citation>
    <scope>NUCLEOTIDE SEQUENCE [LARGE SCALE GENOMIC DNA]</scope>
</reference>
<dbReference type="EMBL" id="BGPR01103498">
    <property type="protein sequence ID" value="GBM66601.1"/>
    <property type="molecule type" value="Genomic_DNA"/>
</dbReference>